<keyword evidence="7" id="KW-0539">Nucleus</keyword>
<dbReference type="CDD" id="cd18140">
    <property type="entry name" value="HLD_clamp_RFC"/>
    <property type="match status" value="1"/>
</dbReference>
<dbReference type="InterPro" id="IPR053016">
    <property type="entry name" value="CTF18-RFC_complex"/>
</dbReference>
<dbReference type="InterPro" id="IPR003593">
    <property type="entry name" value="AAA+_ATPase"/>
</dbReference>
<keyword evidence="5" id="KW-0067">ATP-binding</keyword>
<evidence type="ECO:0000259" key="11">
    <source>
        <dbReference type="SMART" id="SM00382"/>
    </source>
</evidence>
<evidence type="ECO:0000256" key="10">
    <source>
        <dbReference type="SAM" id="MobiDB-lite"/>
    </source>
</evidence>
<feature type="region of interest" description="Disordered" evidence="10">
    <location>
        <begin position="1302"/>
        <end position="1328"/>
    </location>
</feature>
<proteinExistence type="inferred from homology"/>
<feature type="compositionally biased region" description="Gly residues" evidence="10">
    <location>
        <begin position="687"/>
        <end position="703"/>
    </location>
</feature>
<evidence type="ECO:0000256" key="9">
    <source>
        <dbReference type="ARBA" id="ARBA00043975"/>
    </source>
</evidence>
<evidence type="ECO:0000256" key="3">
    <source>
        <dbReference type="ARBA" id="ARBA00022705"/>
    </source>
</evidence>
<dbReference type="Gene3D" id="3.40.50.300">
    <property type="entry name" value="P-loop containing nucleotide triphosphate hydrolases"/>
    <property type="match status" value="1"/>
</dbReference>
<evidence type="ECO:0000256" key="7">
    <source>
        <dbReference type="ARBA" id="ARBA00023242"/>
    </source>
</evidence>
<feature type="region of interest" description="Disordered" evidence="10">
    <location>
        <begin position="382"/>
        <end position="406"/>
    </location>
</feature>
<feature type="compositionally biased region" description="Low complexity" evidence="10">
    <location>
        <begin position="108"/>
        <end position="118"/>
    </location>
</feature>
<feature type="compositionally biased region" description="Low complexity" evidence="10">
    <location>
        <begin position="663"/>
        <end position="686"/>
    </location>
</feature>
<feature type="region of interest" description="Disordered" evidence="10">
    <location>
        <begin position="148"/>
        <end position="370"/>
    </location>
</feature>
<dbReference type="GO" id="GO:0005524">
    <property type="term" value="F:ATP binding"/>
    <property type="evidence" value="ECO:0007669"/>
    <property type="project" value="UniProtKB-KW"/>
</dbReference>
<dbReference type="EMBL" id="FNXT01001178">
    <property type="protein sequence ID" value="SZX72947.1"/>
    <property type="molecule type" value="Genomic_DNA"/>
</dbReference>
<evidence type="ECO:0000256" key="6">
    <source>
        <dbReference type="ARBA" id="ARBA00023125"/>
    </source>
</evidence>
<keyword evidence="6" id="KW-0238">DNA-binding</keyword>
<dbReference type="Gene3D" id="1.10.8.60">
    <property type="match status" value="1"/>
</dbReference>
<dbReference type="STRING" id="3088.A0A383W5M3"/>
<evidence type="ECO:0000256" key="1">
    <source>
        <dbReference type="ARBA" id="ARBA00004123"/>
    </source>
</evidence>
<comment type="subunit">
    <text evidence="2">Heterotetramer of subunits RFC2, RFC3, RFC4 and RFC5 that can form a complex with RFC1.</text>
</comment>
<keyword evidence="8" id="KW-0131">Cell cycle</keyword>
<evidence type="ECO:0000256" key="4">
    <source>
        <dbReference type="ARBA" id="ARBA00022741"/>
    </source>
</evidence>
<dbReference type="SUPFAM" id="SSF52540">
    <property type="entry name" value="P-loop containing nucleoside triphosphate hydrolases"/>
    <property type="match status" value="1"/>
</dbReference>
<feature type="region of interest" description="Disordered" evidence="10">
    <location>
        <begin position="1367"/>
        <end position="1403"/>
    </location>
</feature>
<dbReference type="GO" id="GO:0006260">
    <property type="term" value="P:DNA replication"/>
    <property type="evidence" value="ECO:0007669"/>
    <property type="project" value="UniProtKB-KW"/>
</dbReference>
<feature type="compositionally biased region" description="Low complexity" evidence="10">
    <location>
        <begin position="242"/>
        <end position="271"/>
    </location>
</feature>
<dbReference type="GO" id="GO:0016887">
    <property type="term" value="F:ATP hydrolysis activity"/>
    <property type="evidence" value="ECO:0007669"/>
    <property type="project" value="InterPro"/>
</dbReference>
<comment type="similarity">
    <text evidence="9">Belongs to the activator 1 small subunits family. CTF18 subfamily.</text>
</comment>
<dbReference type="PANTHER" id="PTHR46765">
    <property type="entry name" value="P-LOOP CONTAINING NUCLEOSIDE TRIPHOSPHATE HYDROLASES SUPERFAMILY PROTEIN"/>
    <property type="match status" value="1"/>
</dbReference>
<evidence type="ECO:0000256" key="8">
    <source>
        <dbReference type="ARBA" id="ARBA00023306"/>
    </source>
</evidence>
<sequence length="1432" mass="145144">MEQQAGAAALPVPLDGSSGQIGAALAGTMQDSAPHGDNRLAALALLDSAPSVADNTQNEGRLLDIAVQQQQQQEQGAPGDSLQDEGALAECGSVVDQRQEQDLPHSTPAAAAAAVPPASGTSLQDGSAPAELGVWPALQLLGSAQPEGDVVAAATASQAPTRPQQQPGTASPAQQPEQRPGPAESAGQHASADPGVPKPADGQAGAPAAADAAAGSAGPAAVPAGDMDWQLDEELDDYLAEQQQQQQQRRQQQQRSRPAAGAVAPAAPVPAGAGGAAGGGWEDDLDDLLMEQQELQQHQQQQQQQQQQAHSRPAPVQPYAGGNWDDELDDLLMEQQELQQQQHNNGPPAAASGAAAPGRAGYAAAAAAAAGVADLDAELDELDAWDGSGPPAYSNQQAAHASSRAGVPAAAANMEMDFGDELDGLFEQQQDAGDVPGEQPSQPPVTNLKPATLESLGMGTAAERQRAAAMAALQAASVPPRQLASAVQGCSMTVTGSSGQRVYCQLEAARPKGDGGAPPAAAAGGVGGGVLRGGRGLLAQPIEVLLDSLAEKRRQEVLAEFDAAHALAAELQAIVDGTGEEEQDAAAAAQQQQEQQQHSQQHSQQPQQRQLWVDKYAPAGFLSLLSEPRINREIAAWVAKWNRSQQQGQQQQQAAGGVGNGLGLKQQQQPQQQQQQQQQQKAQGPAAGRGRGDGGGRGGGAGRGRGREGSKAEGGGAAAGSLSRGFDAARWHAAKEARAAARVLLLVGPPGTGKTTLAHVVAGHCGFRVVEVNASDERSAAALTRRITDVAQMTSVLDGARRPPCIVLDELDGAAHGAEGHSAVAALVKLVTGDGSAKRSKKRAASGKPGAGRGGGGGGLGVPIICTANDAYAPCLRPLREVAAVYHVKPPGPEKLMGRLAGIAAAERLALDRQALHELVERSGCDVRTSINTLQLLARQAAATAANNSASSQGRPRVRITAAAVSSSGAFGVKDVSRTPLGVLGELLLGSSKAMAARLQQLAAAAMPRGGSRAGGSGSGAAPGRAAVAARLRLQEHYSMLLDLGEHELVMAGLHEALPEAVGLDVDMAASTAAAAALADAELMTAGSGGAAHASGRSMFQYVPACLLAASQRLRRESSGLAGTSNVQWPRAQSQCAAAAAANRAMLRSWRAAAPAAAARQLGSGSAALLELGPGLAGISRPRGIKAVSRSLLSGQQAAMLDHVVGCLVGYGLTYSFPVGEEEAQPQAPPYAAAPGAPLPRPAPLAPPVDSLHCYSCLGVPDSSSAAAPGSRAAMSLVLRQMLAQMISAANIARIEQARHHGELPSPRGHPGTHSTATGKQPTAGSAAKPAFLHHKAAAKAAPMPASAAKPAKGCWLDAMRSRAAPKRKAAAAPAGEAAGSAKRAATDGGGDEAGGGEGSKPGGAHSVLYAYNEGYTNAVKRPMKVAELLGG</sequence>
<feature type="compositionally biased region" description="Acidic residues" evidence="10">
    <location>
        <begin position="229"/>
        <end position="239"/>
    </location>
</feature>
<evidence type="ECO:0000256" key="5">
    <source>
        <dbReference type="ARBA" id="ARBA00022840"/>
    </source>
</evidence>
<feature type="region of interest" description="Disordered" evidence="10">
    <location>
        <begin position="648"/>
        <end position="722"/>
    </location>
</feature>
<dbReference type="GO" id="GO:0003677">
    <property type="term" value="F:DNA binding"/>
    <property type="evidence" value="ECO:0007669"/>
    <property type="project" value="UniProtKB-KW"/>
</dbReference>
<feature type="domain" description="AAA+ ATPase" evidence="11">
    <location>
        <begin position="740"/>
        <end position="921"/>
    </location>
</feature>
<dbReference type="Proteomes" id="UP000256970">
    <property type="component" value="Unassembled WGS sequence"/>
</dbReference>
<keyword evidence="3" id="KW-0235">DNA replication</keyword>
<feature type="region of interest" description="Disordered" evidence="10">
    <location>
        <begin position="580"/>
        <end position="609"/>
    </location>
</feature>
<comment type="subcellular location">
    <subcellularLocation>
        <location evidence="1">Nucleus</location>
    </subcellularLocation>
</comment>
<evidence type="ECO:0000313" key="13">
    <source>
        <dbReference type="Proteomes" id="UP000256970"/>
    </source>
</evidence>
<organism evidence="12 13">
    <name type="scientific">Tetradesmus obliquus</name>
    <name type="common">Green alga</name>
    <name type="synonym">Acutodesmus obliquus</name>
    <dbReference type="NCBI Taxonomy" id="3088"/>
    <lineage>
        <taxon>Eukaryota</taxon>
        <taxon>Viridiplantae</taxon>
        <taxon>Chlorophyta</taxon>
        <taxon>core chlorophytes</taxon>
        <taxon>Chlorophyceae</taxon>
        <taxon>CS clade</taxon>
        <taxon>Sphaeropleales</taxon>
        <taxon>Scenedesmaceae</taxon>
        <taxon>Tetradesmus</taxon>
    </lineage>
</organism>
<feature type="compositionally biased region" description="Low complexity" evidence="10">
    <location>
        <begin position="585"/>
        <end position="609"/>
    </location>
</feature>
<dbReference type="CDD" id="cd00009">
    <property type="entry name" value="AAA"/>
    <property type="match status" value="1"/>
</dbReference>
<feature type="compositionally biased region" description="Gly residues" evidence="10">
    <location>
        <begin position="1388"/>
        <end position="1402"/>
    </location>
</feature>
<feature type="compositionally biased region" description="Polar residues" evidence="10">
    <location>
        <begin position="1313"/>
        <end position="1324"/>
    </location>
</feature>
<name>A0A383W5M3_TETOB</name>
<dbReference type="InterPro" id="IPR027417">
    <property type="entry name" value="P-loop_NTPase"/>
</dbReference>
<feature type="compositionally biased region" description="Low complexity" evidence="10">
    <location>
        <begin position="1371"/>
        <end position="1384"/>
    </location>
</feature>
<feature type="compositionally biased region" description="Low complexity" evidence="10">
    <location>
        <begin position="290"/>
        <end position="309"/>
    </location>
</feature>
<dbReference type="InterPro" id="IPR047854">
    <property type="entry name" value="RFC_lid"/>
</dbReference>
<dbReference type="GO" id="GO:0005634">
    <property type="term" value="C:nucleus"/>
    <property type="evidence" value="ECO:0007669"/>
    <property type="project" value="UniProtKB-SubCell"/>
</dbReference>
<feature type="compositionally biased region" description="Polar residues" evidence="10">
    <location>
        <begin position="155"/>
        <end position="177"/>
    </location>
</feature>
<feature type="compositionally biased region" description="Low complexity" evidence="10">
    <location>
        <begin position="198"/>
        <end position="226"/>
    </location>
</feature>
<dbReference type="Pfam" id="PF00004">
    <property type="entry name" value="AAA"/>
    <property type="match status" value="1"/>
</dbReference>
<feature type="compositionally biased region" description="Low complexity" evidence="10">
    <location>
        <begin position="333"/>
        <end position="370"/>
    </location>
</feature>
<reference evidence="12 13" key="1">
    <citation type="submission" date="2016-10" db="EMBL/GenBank/DDBJ databases">
        <authorList>
            <person name="Cai Z."/>
        </authorList>
    </citation>
    <scope>NUCLEOTIDE SEQUENCE [LARGE SCALE GENOMIC DNA]</scope>
</reference>
<dbReference type="PANTHER" id="PTHR46765:SF1">
    <property type="entry name" value="P-LOOP CONTAINING NUCLEOSIDE TRIPHOSPHATE HYDROLASES SUPERFAMILY PROTEIN"/>
    <property type="match status" value="1"/>
</dbReference>
<protein>
    <recommendedName>
        <fullName evidence="11">AAA+ ATPase domain-containing protein</fullName>
    </recommendedName>
</protein>
<keyword evidence="4" id="KW-0547">Nucleotide-binding</keyword>
<evidence type="ECO:0000256" key="2">
    <source>
        <dbReference type="ARBA" id="ARBA00011480"/>
    </source>
</evidence>
<feature type="region of interest" description="Disordered" evidence="10">
    <location>
        <begin position="94"/>
        <end position="128"/>
    </location>
</feature>
<gene>
    <name evidence="12" type="ORF">BQ4739_LOCUS13081</name>
</gene>
<dbReference type="InterPro" id="IPR003959">
    <property type="entry name" value="ATPase_AAA_core"/>
</dbReference>
<feature type="region of interest" description="Disordered" evidence="10">
    <location>
        <begin position="421"/>
        <end position="450"/>
    </location>
</feature>
<accession>A0A383W5M3</accession>
<keyword evidence="13" id="KW-1185">Reference proteome</keyword>
<dbReference type="SMART" id="SM00382">
    <property type="entry name" value="AAA"/>
    <property type="match status" value="1"/>
</dbReference>
<evidence type="ECO:0000313" key="12">
    <source>
        <dbReference type="EMBL" id="SZX72947.1"/>
    </source>
</evidence>